<name>A0A0S7BYJ9_9BACT</name>
<accession>A0A0S7BYJ9</accession>
<feature type="DNA-binding region" description="OmpR/PhoB-type" evidence="5">
    <location>
        <begin position="132"/>
        <end position="229"/>
    </location>
</feature>
<dbReference type="GO" id="GO:0006355">
    <property type="term" value="P:regulation of DNA-templated transcription"/>
    <property type="evidence" value="ECO:0007669"/>
    <property type="project" value="InterPro"/>
</dbReference>
<dbReference type="SMART" id="SM00448">
    <property type="entry name" value="REC"/>
    <property type="match status" value="1"/>
</dbReference>
<sequence>MSQKAKILLVEDDPGLSMVLQDYLELLGYETILATDGEQGLNKFRDSAFDLCILDVMLPKKDGFTLATEIRSLNERSPIIFLTARGHSDDRVTGFKAGCDDYITKPFSSEELALRIEAILKRCMNQTMRSRSEVFELGSCRFDASNLLLHCNGTEQKLTPKEAALLRLLCLNRNNLLPRDQALTEIWGDADYFIGRSMDVFIARLRKYLRHEPAVSITNVHGTGFKLEVKEG</sequence>
<dbReference type="PANTHER" id="PTHR48111">
    <property type="entry name" value="REGULATOR OF RPOS"/>
    <property type="match status" value="1"/>
</dbReference>
<dbReference type="PROSITE" id="PS51755">
    <property type="entry name" value="OMPR_PHOB"/>
    <property type="match status" value="1"/>
</dbReference>
<evidence type="ECO:0000256" key="1">
    <source>
        <dbReference type="ARBA" id="ARBA00022553"/>
    </source>
</evidence>
<proteinExistence type="predicted"/>
<dbReference type="Proteomes" id="UP000053091">
    <property type="component" value="Unassembled WGS sequence"/>
</dbReference>
<dbReference type="CDD" id="cd17574">
    <property type="entry name" value="REC_OmpR"/>
    <property type="match status" value="1"/>
</dbReference>
<dbReference type="GO" id="GO:0005829">
    <property type="term" value="C:cytosol"/>
    <property type="evidence" value="ECO:0007669"/>
    <property type="project" value="TreeGrafter"/>
</dbReference>
<keyword evidence="2" id="KW-0902">Two-component regulatory system</keyword>
<dbReference type="SUPFAM" id="SSF52172">
    <property type="entry name" value="CheY-like"/>
    <property type="match status" value="1"/>
</dbReference>
<dbReference type="OrthoDB" id="9790442at2"/>
<dbReference type="RefSeq" id="WP_062038057.1">
    <property type="nucleotide sequence ID" value="NZ_DF968182.1"/>
</dbReference>
<evidence type="ECO:0000256" key="3">
    <source>
        <dbReference type="ARBA" id="ARBA00023125"/>
    </source>
</evidence>
<feature type="domain" description="Response regulatory" evidence="6">
    <location>
        <begin position="6"/>
        <end position="120"/>
    </location>
</feature>
<dbReference type="GO" id="GO:0032993">
    <property type="term" value="C:protein-DNA complex"/>
    <property type="evidence" value="ECO:0007669"/>
    <property type="project" value="TreeGrafter"/>
</dbReference>
<organism evidence="8">
    <name type="scientific">Lentimicrobium saccharophilum</name>
    <dbReference type="NCBI Taxonomy" id="1678841"/>
    <lineage>
        <taxon>Bacteria</taxon>
        <taxon>Pseudomonadati</taxon>
        <taxon>Bacteroidota</taxon>
        <taxon>Bacteroidia</taxon>
        <taxon>Bacteroidales</taxon>
        <taxon>Lentimicrobiaceae</taxon>
        <taxon>Lentimicrobium</taxon>
    </lineage>
</organism>
<feature type="domain" description="OmpR/PhoB-type" evidence="7">
    <location>
        <begin position="132"/>
        <end position="229"/>
    </location>
</feature>
<dbReference type="InterPro" id="IPR001789">
    <property type="entry name" value="Sig_transdc_resp-reg_receiver"/>
</dbReference>
<dbReference type="GO" id="GO:0000156">
    <property type="term" value="F:phosphorelay response regulator activity"/>
    <property type="evidence" value="ECO:0007669"/>
    <property type="project" value="TreeGrafter"/>
</dbReference>
<dbReference type="InterPro" id="IPR039420">
    <property type="entry name" value="WalR-like"/>
</dbReference>
<evidence type="ECO:0000259" key="6">
    <source>
        <dbReference type="PROSITE" id="PS50110"/>
    </source>
</evidence>
<dbReference type="Pfam" id="PF00072">
    <property type="entry name" value="Response_reg"/>
    <property type="match status" value="1"/>
</dbReference>
<dbReference type="EMBL" id="DF968182">
    <property type="protein sequence ID" value="GAP42388.1"/>
    <property type="molecule type" value="Genomic_DNA"/>
</dbReference>
<dbReference type="Gene3D" id="6.10.250.690">
    <property type="match status" value="1"/>
</dbReference>
<evidence type="ECO:0000313" key="9">
    <source>
        <dbReference type="Proteomes" id="UP000053091"/>
    </source>
</evidence>
<protein>
    <submittedName>
        <fullName evidence="8">DNA-binding response regulator, OmpR family, contains REC and winged-helix (WHTH) domain</fullName>
    </submittedName>
</protein>
<evidence type="ECO:0000256" key="5">
    <source>
        <dbReference type="PROSITE-ProRule" id="PRU01091"/>
    </source>
</evidence>
<dbReference type="Pfam" id="PF00486">
    <property type="entry name" value="Trans_reg_C"/>
    <property type="match status" value="1"/>
</dbReference>
<keyword evidence="1 4" id="KW-0597">Phosphoprotein</keyword>
<dbReference type="AlphaFoldDB" id="A0A0S7BYJ9"/>
<dbReference type="Gene3D" id="1.10.10.10">
    <property type="entry name" value="Winged helix-like DNA-binding domain superfamily/Winged helix DNA-binding domain"/>
    <property type="match status" value="1"/>
</dbReference>
<dbReference type="PANTHER" id="PTHR48111:SF40">
    <property type="entry name" value="PHOSPHATE REGULON TRANSCRIPTIONAL REGULATORY PROTEIN PHOB"/>
    <property type="match status" value="1"/>
</dbReference>
<keyword evidence="3 5" id="KW-0238">DNA-binding</keyword>
<dbReference type="InterPro" id="IPR036388">
    <property type="entry name" value="WH-like_DNA-bd_sf"/>
</dbReference>
<dbReference type="Gene3D" id="3.40.50.2300">
    <property type="match status" value="1"/>
</dbReference>
<feature type="modified residue" description="4-aspartylphosphate" evidence="4">
    <location>
        <position position="55"/>
    </location>
</feature>
<reference evidence="8" key="1">
    <citation type="journal article" date="2015" name="Genome Announc.">
        <title>Draft Genome Sequence of Bacteroidales Strain TBC1, a Novel Isolate from a Methanogenic Wastewater Treatment System.</title>
        <authorList>
            <person name="Tourlousse D.M."/>
            <person name="Matsuura N."/>
            <person name="Sun L."/>
            <person name="Toyonaga M."/>
            <person name="Kuroda K."/>
            <person name="Ohashi A."/>
            <person name="Cruz R."/>
            <person name="Yamaguchi T."/>
            <person name="Sekiguchi Y."/>
        </authorList>
    </citation>
    <scope>NUCLEOTIDE SEQUENCE [LARGE SCALE GENOMIC DNA]</scope>
    <source>
        <strain evidence="8">TBC1</strain>
    </source>
</reference>
<evidence type="ECO:0000259" key="7">
    <source>
        <dbReference type="PROSITE" id="PS51755"/>
    </source>
</evidence>
<dbReference type="SMART" id="SM00862">
    <property type="entry name" value="Trans_reg_C"/>
    <property type="match status" value="1"/>
</dbReference>
<evidence type="ECO:0000256" key="4">
    <source>
        <dbReference type="PROSITE-ProRule" id="PRU00169"/>
    </source>
</evidence>
<gene>
    <name evidence="8" type="ORF">TBC1_11517</name>
</gene>
<evidence type="ECO:0000313" key="8">
    <source>
        <dbReference type="EMBL" id="GAP42388.1"/>
    </source>
</evidence>
<dbReference type="STRING" id="1678841.TBC1_11517"/>
<dbReference type="GO" id="GO:0000976">
    <property type="term" value="F:transcription cis-regulatory region binding"/>
    <property type="evidence" value="ECO:0007669"/>
    <property type="project" value="TreeGrafter"/>
</dbReference>
<dbReference type="InterPro" id="IPR011006">
    <property type="entry name" value="CheY-like_superfamily"/>
</dbReference>
<dbReference type="InterPro" id="IPR001867">
    <property type="entry name" value="OmpR/PhoB-type_DNA-bd"/>
</dbReference>
<dbReference type="PROSITE" id="PS50110">
    <property type="entry name" value="RESPONSE_REGULATORY"/>
    <property type="match status" value="1"/>
</dbReference>
<keyword evidence="9" id="KW-1185">Reference proteome</keyword>
<evidence type="ECO:0000256" key="2">
    <source>
        <dbReference type="ARBA" id="ARBA00023012"/>
    </source>
</evidence>